<sequence length="111" mass="12037">MIIVRIERHEDGTIDGFSSRGHAGYAGHGEDIVCAAVSAITVGTVNSVEALTGVEMKAKMKDGFLSARLPDLPENSPKEQVQLLLESMQIMLASIEESYGEYIKIKQVTLT</sequence>
<dbReference type="InterPro" id="IPR036764">
    <property type="entry name" value="Peptidase_Prp_sf"/>
</dbReference>
<keyword evidence="8" id="KW-1185">Reference proteome</keyword>
<name>A0A172ZK80_9BACL</name>
<reference evidence="7 8" key="2">
    <citation type="journal article" date="2016" name="Int. J. Syst. Evol. Microbiol.">
        <title>Paenibacillus bovis sp. nov., isolated from raw yak (Bos grunniens) milk.</title>
        <authorList>
            <person name="Gao C."/>
            <person name="Han J."/>
            <person name="Liu Z."/>
            <person name="Xu X."/>
            <person name="Hang F."/>
            <person name="Wu Z."/>
        </authorList>
    </citation>
    <scope>NUCLEOTIDE SEQUENCE [LARGE SCALE GENOMIC DNA]</scope>
    <source>
        <strain evidence="7 8">BD3526</strain>
    </source>
</reference>
<dbReference type="AlphaFoldDB" id="A0A172ZK80"/>
<dbReference type="GO" id="GO:0006508">
    <property type="term" value="P:proteolysis"/>
    <property type="evidence" value="ECO:0007669"/>
    <property type="project" value="UniProtKB-KW"/>
</dbReference>
<dbReference type="PANTHER" id="PTHR39178">
    <property type="entry name" value="HYPOTHETICAL RIBOSOME-ASSOCIATED PROTEIN"/>
    <property type="match status" value="1"/>
</dbReference>
<dbReference type="KEGG" id="pbv:AR543_19910"/>
<dbReference type="Pfam" id="PF04327">
    <property type="entry name" value="Peptidase_Prp"/>
    <property type="match status" value="1"/>
</dbReference>
<keyword evidence="3" id="KW-0378">Hydrolase</keyword>
<reference evidence="8" key="1">
    <citation type="submission" date="2015-10" db="EMBL/GenBank/DDBJ databases">
        <title>Genome of Paenibacillus bovis sp. nov.</title>
        <authorList>
            <person name="Wu Z."/>
            <person name="Gao C."/>
            <person name="Liu Z."/>
            <person name="Zheng H."/>
        </authorList>
    </citation>
    <scope>NUCLEOTIDE SEQUENCE [LARGE SCALE GENOMIC DNA]</scope>
    <source>
        <strain evidence="8">BD3526</strain>
    </source>
</reference>
<evidence type="ECO:0000256" key="6">
    <source>
        <dbReference type="ARBA" id="ARBA00044538"/>
    </source>
</evidence>
<dbReference type="Gene3D" id="3.30.70.1490">
    <property type="entry name" value="Cysteine protease Prp"/>
    <property type="match status" value="1"/>
</dbReference>
<dbReference type="GO" id="GO:0008234">
    <property type="term" value="F:cysteine-type peptidase activity"/>
    <property type="evidence" value="ECO:0007669"/>
    <property type="project" value="UniProtKB-KW"/>
</dbReference>
<accession>A0A172ZK80</accession>
<evidence type="ECO:0000313" key="8">
    <source>
        <dbReference type="Proteomes" id="UP000078148"/>
    </source>
</evidence>
<dbReference type="STRING" id="1616788.AR543_19910"/>
<evidence type="ECO:0000256" key="4">
    <source>
        <dbReference type="ARBA" id="ARBA00022807"/>
    </source>
</evidence>
<dbReference type="RefSeq" id="WP_060536133.1">
    <property type="nucleotide sequence ID" value="NZ_CP013023.1"/>
</dbReference>
<dbReference type="Proteomes" id="UP000078148">
    <property type="component" value="Chromosome"/>
</dbReference>
<evidence type="ECO:0000256" key="1">
    <source>
        <dbReference type="ARBA" id="ARBA00022517"/>
    </source>
</evidence>
<dbReference type="GO" id="GO:0042254">
    <property type="term" value="P:ribosome biogenesis"/>
    <property type="evidence" value="ECO:0007669"/>
    <property type="project" value="UniProtKB-KW"/>
</dbReference>
<proteinExistence type="inferred from homology"/>
<keyword evidence="7" id="KW-0687">Ribonucleoprotein</keyword>
<evidence type="ECO:0000256" key="3">
    <source>
        <dbReference type="ARBA" id="ARBA00022801"/>
    </source>
</evidence>
<evidence type="ECO:0000256" key="5">
    <source>
        <dbReference type="ARBA" id="ARBA00044503"/>
    </source>
</evidence>
<keyword evidence="4" id="KW-0788">Thiol protease</keyword>
<keyword evidence="7" id="KW-0689">Ribosomal protein</keyword>
<evidence type="ECO:0000313" key="7">
    <source>
        <dbReference type="EMBL" id="ANF98051.1"/>
    </source>
</evidence>
<dbReference type="OrthoDB" id="48998at2"/>
<evidence type="ECO:0000256" key="2">
    <source>
        <dbReference type="ARBA" id="ARBA00022670"/>
    </source>
</evidence>
<organism evidence="7 8">
    <name type="scientific">Paenibacillus bovis</name>
    <dbReference type="NCBI Taxonomy" id="1616788"/>
    <lineage>
        <taxon>Bacteria</taxon>
        <taxon>Bacillati</taxon>
        <taxon>Bacillota</taxon>
        <taxon>Bacilli</taxon>
        <taxon>Bacillales</taxon>
        <taxon>Paenibacillaceae</taxon>
        <taxon>Paenibacillus</taxon>
    </lineage>
</organism>
<gene>
    <name evidence="7" type="ORF">AR543_19910</name>
</gene>
<dbReference type="CDD" id="cd16332">
    <property type="entry name" value="Prp-like"/>
    <property type="match status" value="1"/>
</dbReference>
<dbReference type="EMBL" id="CP013023">
    <property type="protein sequence ID" value="ANF98051.1"/>
    <property type="molecule type" value="Genomic_DNA"/>
</dbReference>
<keyword evidence="2" id="KW-0645">Protease</keyword>
<dbReference type="PANTHER" id="PTHR39178:SF1">
    <property type="entry name" value="RIBOSOMAL-PROCESSING CYSTEINE PROTEASE PRP"/>
    <property type="match status" value="1"/>
</dbReference>
<keyword evidence="1" id="KW-0690">Ribosome biogenesis</keyword>
<dbReference type="GO" id="GO:0005840">
    <property type="term" value="C:ribosome"/>
    <property type="evidence" value="ECO:0007669"/>
    <property type="project" value="UniProtKB-KW"/>
</dbReference>
<protein>
    <recommendedName>
        <fullName evidence="6">Ribosomal processing cysteine protease Prp</fullName>
    </recommendedName>
</protein>
<dbReference type="SUPFAM" id="SSF118010">
    <property type="entry name" value="TM1457-like"/>
    <property type="match status" value="1"/>
</dbReference>
<comment type="similarity">
    <text evidence="5">Belongs to the Prp family.</text>
</comment>
<dbReference type="InterPro" id="IPR007422">
    <property type="entry name" value="Peptidase_Prp"/>
</dbReference>